<feature type="compositionally biased region" description="Basic and acidic residues" evidence="1">
    <location>
        <begin position="432"/>
        <end position="442"/>
    </location>
</feature>
<reference evidence="4 5" key="1">
    <citation type="journal article" date="2017" name="Gigascience">
        <title>Genome sequence of the small brown planthopper, Laodelphax striatellus.</title>
        <authorList>
            <person name="Zhu J."/>
            <person name="Jiang F."/>
            <person name="Wang X."/>
            <person name="Yang P."/>
            <person name="Bao Y."/>
            <person name="Zhao W."/>
            <person name="Wang W."/>
            <person name="Lu H."/>
            <person name="Wang Q."/>
            <person name="Cui N."/>
            <person name="Li J."/>
            <person name="Chen X."/>
            <person name="Luo L."/>
            <person name="Yu J."/>
            <person name="Kang L."/>
            <person name="Cui F."/>
        </authorList>
    </citation>
    <scope>NUCLEOTIDE SEQUENCE [LARGE SCALE GENOMIC DNA]</scope>
    <source>
        <strain evidence="4">Lst14</strain>
    </source>
</reference>
<dbReference type="OrthoDB" id="10009287at2759"/>
<feature type="compositionally biased region" description="Polar residues" evidence="1">
    <location>
        <begin position="395"/>
        <end position="406"/>
    </location>
</feature>
<feature type="compositionally biased region" description="Basic and acidic residues" evidence="1">
    <location>
        <begin position="407"/>
        <end position="421"/>
    </location>
</feature>
<dbReference type="GO" id="GO:0071782">
    <property type="term" value="C:endoplasmic reticulum tubular network"/>
    <property type="evidence" value="ECO:0007669"/>
    <property type="project" value="TreeGrafter"/>
</dbReference>
<evidence type="ECO:0000256" key="3">
    <source>
        <dbReference type="SAM" id="SignalP"/>
    </source>
</evidence>
<feature type="compositionally biased region" description="Basic and acidic residues" evidence="1">
    <location>
        <begin position="457"/>
        <end position="474"/>
    </location>
</feature>
<evidence type="ECO:0000256" key="2">
    <source>
        <dbReference type="SAM" id="Phobius"/>
    </source>
</evidence>
<keyword evidence="2" id="KW-0812">Transmembrane</keyword>
<organism evidence="4 5">
    <name type="scientific">Laodelphax striatellus</name>
    <name type="common">Small brown planthopper</name>
    <name type="synonym">Delphax striatella</name>
    <dbReference type="NCBI Taxonomy" id="195883"/>
    <lineage>
        <taxon>Eukaryota</taxon>
        <taxon>Metazoa</taxon>
        <taxon>Ecdysozoa</taxon>
        <taxon>Arthropoda</taxon>
        <taxon>Hexapoda</taxon>
        <taxon>Insecta</taxon>
        <taxon>Pterygota</taxon>
        <taxon>Neoptera</taxon>
        <taxon>Paraneoptera</taxon>
        <taxon>Hemiptera</taxon>
        <taxon>Auchenorrhyncha</taxon>
        <taxon>Fulgoroidea</taxon>
        <taxon>Delphacidae</taxon>
        <taxon>Criomorphinae</taxon>
        <taxon>Laodelphax</taxon>
    </lineage>
</organism>
<feature type="compositionally biased region" description="Polar residues" evidence="1">
    <location>
        <begin position="495"/>
        <end position="532"/>
    </location>
</feature>
<feature type="compositionally biased region" description="Acidic residues" evidence="1">
    <location>
        <begin position="582"/>
        <end position="600"/>
    </location>
</feature>
<sequence length="774" mass="86619">MISSIISRLVILLFGTLYPAYASYKAVRTKNVREYVKWMMYWIVFALFTCVETFTDVFIGFWFPFYYEIKIVLVLWLLSPATKGSSFLYRKFVHPMLAKREPEIDEYIARAKEQGYTTILQLGSQGMSFATNVIMQTAIKGGGGIVNHLRKSYSLCDLSKEIDLRADLNRNSMGLPEESVDGVRELQCEMRTRSARQKAAAAGAAVAGSHMDLYFPEVDVNIRSHNSRESAIPLSQIRSTDDISSGFVSSDTVYGGEVGGEGLVRSGSLNTARVRRPRDEVGMGAGRGRISKRGLTTEDSDEFVLEDDAGLDLPPNSIQLPLSTYSTVPYSNPTDQIPFIVNTNMNQLNNQLAFINLLQANQAFMNRFLAQGNRTGSMVFGRNSSGVIDDEIVSESGSTENLSQFISEERQQTEISDEKGSGKANENQNNVKFDENNGNKPEQKTYFEKHIVEKTEQNTFSDQKHNENEQKMESKQVTTNKFEQNSSSEEKTNKNEQQVSPQELTTTQIIENSSPGPQISQKTEATLNNESGDANKKLDVVVDKNVEDISLDNNELKSPPPRKGRYGKKVAPRPPSVYVSNEDQEIENEDFQDAESEIEGSEFLGKAPDLISELGVETNSEKTSMSYRNTESPEVNVSPTNSEDEKIAKQLDSTAITSEAVVKTKEKHSKLSKLLPKTSHSFLNFFSSKEHSRSDTKSLKGSSENVQISNRNSPGREDPRGIVIPLTDDDTSVNDNSEFFETYQDPVKEDVISKENREFEIREMSQSPTAKKRM</sequence>
<accession>A0A482XEV7</accession>
<feature type="region of interest" description="Disordered" evidence="1">
    <location>
        <begin position="619"/>
        <end position="645"/>
    </location>
</feature>
<feature type="region of interest" description="Disordered" evidence="1">
    <location>
        <begin position="393"/>
        <end position="442"/>
    </location>
</feature>
<feature type="compositionally biased region" description="Basic and acidic residues" evidence="1">
    <location>
        <begin position="688"/>
        <end position="698"/>
    </location>
</feature>
<evidence type="ECO:0000256" key="1">
    <source>
        <dbReference type="SAM" id="MobiDB-lite"/>
    </source>
</evidence>
<dbReference type="GO" id="GO:0071786">
    <property type="term" value="P:endoplasmic reticulum tubular network organization"/>
    <property type="evidence" value="ECO:0007669"/>
    <property type="project" value="TreeGrafter"/>
</dbReference>
<feature type="chain" id="PRO_5019752013" description="Receptor expression-enhancing protein" evidence="3">
    <location>
        <begin position="23"/>
        <end position="774"/>
    </location>
</feature>
<keyword evidence="2" id="KW-0472">Membrane</keyword>
<keyword evidence="5" id="KW-1185">Reference proteome</keyword>
<feature type="compositionally biased region" description="Polar residues" evidence="1">
    <location>
        <begin position="699"/>
        <end position="713"/>
    </location>
</feature>
<feature type="compositionally biased region" description="Polar residues" evidence="1">
    <location>
        <begin position="475"/>
        <end position="487"/>
    </location>
</feature>
<keyword evidence="3" id="KW-0732">Signal</keyword>
<evidence type="ECO:0000313" key="5">
    <source>
        <dbReference type="Proteomes" id="UP000291343"/>
    </source>
</evidence>
<dbReference type="Proteomes" id="UP000291343">
    <property type="component" value="Unassembled WGS sequence"/>
</dbReference>
<dbReference type="PANTHER" id="PTHR12300">
    <property type="entry name" value="HVA22-LIKE PROTEINS"/>
    <property type="match status" value="1"/>
</dbReference>
<protein>
    <recommendedName>
        <fullName evidence="6">Receptor expression-enhancing protein</fullName>
    </recommendedName>
</protein>
<keyword evidence="2" id="KW-1133">Transmembrane helix</keyword>
<evidence type="ECO:0000313" key="4">
    <source>
        <dbReference type="EMBL" id="RZF44565.1"/>
    </source>
</evidence>
<feature type="compositionally biased region" description="Basic residues" evidence="1">
    <location>
        <begin position="560"/>
        <end position="571"/>
    </location>
</feature>
<dbReference type="GO" id="GO:0005881">
    <property type="term" value="C:cytoplasmic microtubule"/>
    <property type="evidence" value="ECO:0007669"/>
    <property type="project" value="TreeGrafter"/>
</dbReference>
<feature type="region of interest" description="Disordered" evidence="1">
    <location>
        <begin position="457"/>
        <end position="607"/>
    </location>
</feature>
<dbReference type="GO" id="GO:0005789">
    <property type="term" value="C:endoplasmic reticulum membrane"/>
    <property type="evidence" value="ECO:0007669"/>
    <property type="project" value="TreeGrafter"/>
</dbReference>
<dbReference type="Pfam" id="PF03134">
    <property type="entry name" value="TB2_DP1_HVA22"/>
    <property type="match status" value="1"/>
</dbReference>
<dbReference type="AlphaFoldDB" id="A0A482XEV7"/>
<comment type="caution">
    <text evidence="4">The sequence shown here is derived from an EMBL/GenBank/DDBJ whole genome shotgun (WGS) entry which is preliminary data.</text>
</comment>
<dbReference type="GO" id="GO:0008017">
    <property type="term" value="F:microtubule binding"/>
    <property type="evidence" value="ECO:0007669"/>
    <property type="project" value="TreeGrafter"/>
</dbReference>
<dbReference type="InParanoid" id="A0A482XEV7"/>
<feature type="signal peptide" evidence="3">
    <location>
        <begin position="1"/>
        <end position="22"/>
    </location>
</feature>
<proteinExistence type="predicted"/>
<feature type="region of interest" description="Disordered" evidence="1">
    <location>
        <begin position="688"/>
        <end position="733"/>
    </location>
</feature>
<gene>
    <name evidence="4" type="ORF">LSTR_LSTR001323</name>
</gene>
<name>A0A482XEV7_LAOST</name>
<dbReference type="STRING" id="195883.A0A482XEV7"/>
<dbReference type="PANTHER" id="PTHR12300:SF117">
    <property type="entry name" value="LP05237P-RELATED"/>
    <property type="match status" value="1"/>
</dbReference>
<dbReference type="EMBL" id="QKKF02010473">
    <property type="protein sequence ID" value="RZF44565.1"/>
    <property type="molecule type" value="Genomic_DNA"/>
</dbReference>
<dbReference type="InterPro" id="IPR004345">
    <property type="entry name" value="TB2_DP1_HVA22"/>
</dbReference>
<evidence type="ECO:0008006" key="6">
    <source>
        <dbReference type="Google" id="ProtNLM"/>
    </source>
</evidence>
<feature type="compositionally biased region" description="Polar residues" evidence="1">
    <location>
        <begin position="619"/>
        <end position="641"/>
    </location>
</feature>
<feature type="transmembrane region" description="Helical" evidence="2">
    <location>
        <begin position="38"/>
        <end position="59"/>
    </location>
</feature>
<feature type="compositionally biased region" description="Basic and acidic residues" evidence="1">
    <location>
        <begin position="533"/>
        <end position="547"/>
    </location>
</feature>